<accession>A0A2H4J6F1</accession>
<evidence type="ECO:0000313" key="2">
    <source>
        <dbReference type="EMBL" id="ASN70179.1"/>
    </source>
</evidence>
<organism evidence="2">
    <name type="scientific">uncultured Caudovirales phage</name>
    <dbReference type="NCBI Taxonomy" id="2100421"/>
    <lineage>
        <taxon>Viruses</taxon>
        <taxon>Duplodnaviria</taxon>
        <taxon>Heunggongvirae</taxon>
        <taxon>Uroviricota</taxon>
        <taxon>Caudoviricetes</taxon>
        <taxon>Peduoviridae</taxon>
        <taxon>Maltschvirus</taxon>
        <taxon>Maltschvirus maltsch</taxon>
    </lineage>
</organism>
<evidence type="ECO:0000313" key="1">
    <source>
        <dbReference type="EMBL" id="ASN67523.1"/>
    </source>
</evidence>
<protein>
    <submittedName>
        <fullName evidence="2">Uncharacterized protein</fullName>
    </submittedName>
</protein>
<gene>
    <name evidence="1" type="ORF">8AX9_6</name>
    <name evidence="2" type="ORF">8F8_52</name>
</gene>
<proteinExistence type="predicted"/>
<dbReference type="EMBL" id="MF417850">
    <property type="protein sequence ID" value="ASN67523.1"/>
    <property type="molecule type" value="Genomic_DNA"/>
</dbReference>
<reference evidence="2" key="1">
    <citation type="submission" date="2017-06" db="EMBL/GenBank/DDBJ databases">
        <title>Novel phages from South African skin metaviromes.</title>
        <authorList>
            <person name="van Zyl L.J."/>
            <person name="Abrahams Y."/>
            <person name="Stander E.A."/>
            <person name="Kirby B.M."/>
            <person name="Clavaud C."/>
            <person name="Farcet C."/>
            <person name="Breton L."/>
            <person name="Trindade M.I."/>
        </authorList>
    </citation>
    <scope>NUCLEOTIDE SEQUENCE</scope>
</reference>
<dbReference type="InterPro" id="IPR011688">
    <property type="entry name" value="PVL_Orf50"/>
</dbReference>
<sequence>METIRFKARGKECLIDEEALKKMKAANVGLKTVKSRMNKYWSFEEAIEVPVGMKREEWKGFKKLNSWETSRERVKACEEQKLRRKKPHLFNVPQVHPRGKWCVHLMKDDTFPKRVVK</sequence>
<dbReference type="EMBL" id="MF417902">
    <property type="protein sequence ID" value="ASN70179.1"/>
    <property type="molecule type" value="Genomic_DNA"/>
</dbReference>
<name>A0A2H4J6F1_9CAUD</name>
<dbReference type="Pfam" id="PF07768">
    <property type="entry name" value="PVL_ORF50"/>
    <property type="match status" value="1"/>
</dbReference>